<evidence type="ECO:0000313" key="3">
    <source>
        <dbReference type="Proteomes" id="UP000830631"/>
    </source>
</evidence>
<feature type="transmembrane region" description="Helical" evidence="1">
    <location>
        <begin position="97"/>
        <end position="124"/>
    </location>
</feature>
<organism evidence="2 3">
    <name type="scientific">Microbacterium aurugineum</name>
    <dbReference type="NCBI Taxonomy" id="2851642"/>
    <lineage>
        <taxon>Bacteria</taxon>
        <taxon>Bacillati</taxon>
        <taxon>Actinomycetota</taxon>
        <taxon>Actinomycetes</taxon>
        <taxon>Micrococcales</taxon>
        <taxon>Microbacteriaceae</taxon>
        <taxon>Microbacterium</taxon>
    </lineage>
</organism>
<protein>
    <recommendedName>
        <fullName evidence="4">DUF1700 domain-containing protein</fullName>
    </recommendedName>
</protein>
<dbReference type="Pfam" id="PF22564">
    <property type="entry name" value="HAAS"/>
    <property type="match status" value="1"/>
</dbReference>
<feature type="transmembrane region" description="Helical" evidence="1">
    <location>
        <begin position="136"/>
        <end position="159"/>
    </location>
</feature>
<reference evidence="2 3" key="1">
    <citation type="submission" date="2021-06" db="EMBL/GenBank/DDBJ databases">
        <title>Genome-based taxonomic framework of Microbacterium strains isolated from marine environment, the description of four new species and reclassification of four preexisting species.</title>
        <authorList>
            <person name="Lee S.D."/>
            <person name="Kim S.-M."/>
            <person name="Byeon Y.-S."/>
            <person name="Yang H.L."/>
            <person name="Kim I.S."/>
        </authorList>
    </citation>
    <scope>NUCLEOTIDE SEQUENCE [LARGE SCALE GENOMIC DNA]</scope>
    <source>
        <strain evidence="2 3">KSW4-10</strain>
    </source>
</reference>
<keyword evidence="1" id="KW-0812">Transmembrane</keyword>
<dbReference type="Proteomes" id="UP000830631">
    <property type="component" value="Chromosome"/>
</dbReference>
<feature type="transmembrane region" description="Helical" evidence="1">
    <location>
        <begin position="188"/>
        <end position="209"/>
    </location>
</feature>
<gene>
    <name evidence="2" type="ORF">KV397_03450</name>
</gene>
<evidence type="ECO:0000256" key="1">
    <source>
        <dbReference type="SAM" id="Phobius"/>
    </source>
</evidence>
<dbReference type="RefSeq" id="WP_131492371.1">
    <property type="nucleotide sequence ID" value="NZ_CP078078.1"/>
</dbReference>
<keyword evidence="1" id="KW-1133">Transmembrane helix</keyword>
<accession>A0ABY4IW33</accession>
<evidence type="ECO:0000313" key="2">
    <source>
        <dbReference type="EMBL" id="UPL16882.1"/>
    </source>
</evidence>
<keyword evidence="1" id="KW-0472">Membrane</keyword>
<dbReference type="EMBL" id="CP078078">
    <property type="protein sequence ID" value="UPL16882.1"/>
    <property type="molecule type" value="Genomic_DNA"/>
</dbReference>
<evidence type="ECO:0008006" key="4">
    <source>
        <dbReference type="Google" id="ProtNLM"/>
    </source>
</evidence>
<sequence>MTQTDAHALRDDYLARLDEAMRDLPHGVASDIRGGIVEELEGLDAEAMAARIARLGDPAAIAREAQDEVPDSPRIVVAAPVSAPPAPRRPSTSTRGFAITAALTLSFGGFIVPVLGWFVGAVLVSLSALWKTWEKVVSIVVPFVFGALSLLLLQFMSFVEFASSGSSSGSGPGPDDVTNNPLVPSLSIWHLLLLFGFLLIPASGLWLLWRLRGRTAA</sequence>
<name>A0ABY4IW33_9MICO</name>
<keyword evidence="3" id="KW-1185">Reference proteome</keyword>
<proteinExistence type="predicted"/>